<feature type="chain" id="PRO_5045541016" evidence="1">
    <location>
        <begin position="20"/>
        <end position="129"/>
    </location>
</feature>
<dbReference type="Proteomes" id="UP000663555">
    <property type="component" value="Chromosome"/>
</dbReference>
<evidence type="ECO:0000313" key="3">
    <source>
        <dbReference type="Proteomes" id="UP000663555"/>
    </source>
</evidence>
<sequence>MKRITAVALGVAISCSAFAGTPSKPGLCKGAIATMMYKDPDIMTGTMKGEEAFVSYTRSDGERFEMKCKFPKDGLIIWAGKIDGSWGRWRDKTSDSIVTYTVAADKTTFKENMGNKVVGSKAIENTRLQ</sequence>
<dbReference type="RefSeq" id="WP_206643235.1">
    <property type="nucleotide sequence ID" value="NZ_CP071247.1"/>
</dbReference>
<reference evidence="2 3" key="1">
    <citation type="submission" date="2021-03" db="EMBL/GenBank/DDBJ databases">
        <title>Genome sequencing of Marinobacter sp. LPB0319.</title>
        <authorList>
            <person name="Kim J."/>
        </authorList>
    </citation>
    <scope>NUCLEOTIDE SEQUENCE [LARGE SCALE GENOMIC DNA]</scope>
    <source>
        <strain evidence="2 3">LPB0319</strain>
    </source>
</reference>
<organism evidence="2 3">
    <name type="scientific">Marinobacter salinisoli</name>
    <dbReference type="NCBI Taxonomy" id="2769486"/>
    <lineage>
        <taxon>Bacteria</taxon>
        <taxon>Pseudomonadati</taxon>
        <taxon>Pseudomonadota</taxon>
        <taxon>Gammaproteobacteria</taxon>
        <taxon>Pseudomonadales</taxon>
        <taxon>Marinobacteraceae</taxon>
        <taxon>Marinobacter</taxon>
    </lineage>
</organism>
<dbReference type="EMBL" id="CP071247">
    <property type="protein sequence ID" value="QSP94013.1"/>
    <property type="molecule type" value="Genomic_DNA"/>
</dbReference>
<evidence type="ECO:0000313" key="2">
    <source>
        <dbReference type="EMBL" id="QSP94013.1"/>
    </source>
</evidence>
<dbReference type="PROSITE" id="PS51257">
    <property type="entry name" value="PROKAR_LIPOPROTEIN"/>
    <property type="match status" value="1"/>
</dbReference>
<proteinExistence type="predicted"/>
<name>A0ABX7MP95_9GAMM</name>
<keyword evidence="3" id="KW-1185">Reference proteome</keyword>
<accession>A0ABX7MP95</accession>
<gene>
    <name evidence="2" type="ORF">LPB19_12525</name>
</gene>
<evidence type="ECO:0000256" key="1">
    <source>
        <dbReference type="SAM" id="SignalP"/>
    </source>
</evidence>
<feature type="signal peptide" evidence="1">
    <location>
        <begin position="1"/>
        <end position="19"/>
    </location>
</feature>
<keyword evidence="1" id="KW-0732">Signal</keyword>
<protein>
    <submittedName>
        <fullName evidence="2">Uncharacterized protein</fullName>
    </submittedName>
</protein>